<dbReference type="GO" id="GO:0005783">
    <property type="term" value="C:endoplasmic reticulum"/>
    <property type="evidence" value="ECO:0007669"/>
    <property type="project" value="TreeGrafter"/>
</dbReference>
<dbReference type="PROSITE" id="PS51791">
    <property type="entry name" value="HSAC2"/>
    <property type="match status" value="1"/>
</dbReference>
<protein>
    <submittedName>
        <fullName evidence="3">SacI domain protein</fullName>
    </submittedName>
</protein>
<organism evidence="3 4">
    <name type="scientific">Moelleriella libera RCEF 2490</name>
    <dbReference type="NCBI Taxonomy" id="1081109"/>
    <lineage>
        <taxon>Eukaryota</taxon>
        <taxon>Fungi</taxon>
        <taxon>Dikarya</taxon>
        <taxon>Ascomycota</taxon>
        <taxon>Pezizomycotina</taxon>
        <taxon>Sordariomycetes</taxon>
        <taxon>Hypocreomycetidae</taxon>
        <taxon>Hypocreales</taxon>
        <taxon>Clavicipitaceae</taxon>
        <taxon>Moelleriella</taxon>
    </lineage>
</organism>
<dbReference type="OrthoDB" id="405996at2759"/>
<comment type="caution">
    <text evidence="3">The sequence shown here is derived from an EMBL/GenBank/DDBJ whole genome shotgun (WGS) entry which is preliminary data.</text>
</comment>
<evidence type="ECO:0000313" key="3">
    <source>
        <dbReference type="EMBL" id="KZZ99064.1"/>
    </source>
</evidence>
<dbReference type="EMBL" id="AZGY01000004">
    <property type="protein sequence ID" value="KZZ99064.1"/>
    <property type="molecule type" value="Genomic_DNA"/>
</dbReference>
<dbReference type="PANTHER" id="PTHR45662">
    <property type="entry name" value="PHOSPHATIDYLINOSITIDE PHOSPHATASE SAC1"/>
    <property type="match status" value="1"/>
</dbReference>
<dbReference type="GO" id="GO:0043812">
    <property type="term" value="F:phosphatidylinositol-4-phosphate phosphatase activity"/>
    <property type="evidence" value="ECO:0007669"/>
    <property type="project" value="TreeGrafter"/>
</dbReference>
<proteinExistence type="predicted"/>
<name>A0A168ER54_9HYPO</name>
<keyword evidence="4" id="KW-1185">Reference proteome</keyword>
<dbReference type="InterPro" id="IPR002013">
    <property type="entry name" value="SAC_dom"/>
</dbReference>
<gene>
    <name evidence="3" type="ORF">AAL_02615</name>
</gene>
<dbReference type="PANTHER" id="PTHR45662:SF7">
    <property type="entry name" value="SACI DOMAIN PROTEIN (AFU_ORTHOLOGUE AFUA_1G15890)"/>
    <property type="match status" value="1"/>
</dbReference>
<dbReference type="STRING" id="1081109.A0A168ER54"/>
<dbReference type="PROSITE" id="PS50275">
    <property type="entry name" value="SAC"/>
    <property type="match status" value="1"/>
</dbReference>
<dbReference type="Pfam" id="PF02383">
    <property type="entry name" value="Syja_N"/>
    <property type="match status" value="1"/>
</dbReference>
<evidence type="ECO:0000259" key="1">
    <source>
        <dbReference type="PROSITE" id="PS50275"/>
    </source>
</evidence>
<dbReference type="AlphaFoldDB" id="A0A168ER54"/>
<accession>A0A168ER54</accession>
<feature type="domain" description="SAC" evidence="1">
    <location>
        <begin position="255"/>
        <end position="624"/>
    </location>
</feature>
<reference evidence="3 4" key="1">
    <citation type="journal article" date="2016" name="Genome Biol. Evol.">
        <title>Divergent and convergent evolution of fungal pathogenicity.</title>
        <authorList>
            <person name="Shang Y."/>
            <person name="Xiao G."/>
            <person name="Zheng P."/>
            <person name="Cen K."/>
            <person name="Zhan S."/>
            <person name="Wang C."/>
        </authorList>
    </citation>
    <scope>NUCLEOTIDE SEQUENCE [LARGE SCALE GENOMIC DNA]</scope>
    <source>
        <strain evidence="3 4">RCEF 2490</strain>
    </source>
</reference>
<dbReference type="Pfam" id="PF12456">
    <property type="entry name" value="hSac2"/>
    <property type="match status" value="1"/>
</dbReference>
<dbReference type="InterPro" id="IPR022158">
    <property type="entry name" value="Inositol_phosphatase"/>
</dbReference>
<sequence>MPAIARKILVCAAVDGLIIQPLSSKGQRPSQPVRIKYGDASVSAVPRDQVPDTTEPNSLFEAFGIIGLVTVSRYSYLITITRRQQVAQIFGFPVYVVTGVAITPCSSKQEADESIRQTAVLLQTQALTDLGEESDSSEEETQDSHLPFDEVEDAVAEDVAIRSSSSRSSVAEDVMRRRGSYGRFAQRWFSKNGWTMNQRRSLGLSISTANSPMALEGDQIPSIANILVDEGQGMQQQPSALLPKLLRTMQVFFGSSRSFYFSYDLDITRSTSQQAWLPKSDIPLHAQVDNHFFWNRHILQKFASTGQDSVSLPLMQGFVGQRTFTVDSDPPQVDGDAVESLELAKLSALDPLPASPPVDRPRGSMDLRASERKYLITLVSRRMTKRAGLRYLRRGVDEDGFTANMVESEQILSSPAWDSSTPIYSFVQIRGSIPLFFTQTAYSLKPVPVIQHGDETNFAACKRHFERLRSAYGSLQIVNLVEKKGVEELIGTKYQKSIERLNEELGADDRIAFQWFDFHHACRGMKFENVSQLLTTLKGKIEELGNTIQLGANVTQKQAGVLRTNCMDCLDRTNVCQSSFAKHMLDLQLKQEGIDMTAQLDQVAPWFNTLWADNGDAVSKQYASTAAMKGDYTRTRKRDYRGALNDLGLSLARFYSGHSSMVNDYFSQAAMDFLLGNVTEKVFDEFESDMMTKDPAVSMAKMRQRAIELCQKRVVADVNEEIHGGWALISPKVADVVRSWPMEDVILLVTNAAVYLCRFDWDLDKVSSFERVHLANVTHIKFGTYITSTVSPAHMDEIKNVGLVISYQPGKSNIQRTNTRTLSTNGDISAKAQSEEDKTQTGFTSLFSSKPQMPSLRRLACKAPYTDSSMAVADAGSGVQQTELQQVETICAEIERLALEVRPHKVGDQNKTLTEKGDIISLQEAKKNTSLLEQLGHSIKKLVWA</sequence>
<evidence type="ECO:0000259" key="2">
    <source>
        <dbReference type="PROSITE" id="PS51791"/>
    </source>
</evidence>
<dbReference type="InterPro" id="IPR034753">
    <property type="entry name" value="hSac2"/>
</dbReference>
<dbReference type="Proteomes" id="UP000078544">
    <property type="component" value="Unassembled WGS sequence"/>
</dbReference>
<feature type="domain" description="HSac2" evidence="2">
    <location>
        <begin position="697"/>
        <end position="870"/>
    </location>
</feature>
<dbReference type="GO" id="GO:0046856">
    <property type="term" value="P:phosphatidylinositol dephosphorylation"/>
    <property type="evidence" value="ECO:0007669"/>
    <property type="project" value="TreeGrafter"/>
</dbReference>
<evidence type="ECO:0000313" key="4">
    <source>
        <dbReference type="Proteomes" id="UP000078544"/>
    </source>
</evidence>